<feature type="signal peptide" evidence="1">
    <location>
        <begin position="1"/>
        <end position="26"/>
    </location>
</feature>
<dbReference type="PANTHER" id="PTHR33964">
    <property type="entry name" value="RE45066P-RELATED"/>
    <property type="match status" value="1"/>
</dbReference>
<dbReference type="AlphaFoldDB" id="A0A9Q0RS30"/>
<accession>A0A9Q0RS30</accession>
<keyword evidence="1" id="KW-0732">Signal</keyword>
<keyword evidence="3" id="KW-1185">Reference proteome</keyword>
<evidence type="ECO:0000256" key="1">
    <source>
        <dbReference type="SAM" id="SignalP"/>
    </source>
</evidence>
<evidence type="ECO:0000313" key="2">
    <source>
        <dbReference type="EMBL" id="KAJ6224391.1"/>
    </source>
</evidence>
<protein>
    <recommendedName>
        <fullName evidence="4">DUF19 domain-containing protein</fullName>
    </recommendedName>
</protein>
<name>A0A9Q0RS30_BLOTA</name>
<sequence length="266" mass="30161">MKLFNHKLSILSILLVLLMITETTLAQKKRNRGRKGNKGSDQCHQKEVVKCFDKLHAFNKEDEPTSILATSQGLNRICKTIKDDTMRCVKTYFKKCGTPLHREISDLVMDMVVHRVSRFCDNSQQKSRFLKHSPCFHSKVLRTTEFKKSCNTPFLSVVGKIDLHHLKADDAHESLCCGFNTWYDCTSSSIKNQCQSEGVRVFREFHNSTLGPITDIFCPADVFPSSSSSCKKIHNNSKAKSGSKPPENMISKMIVNLAPFLIDTKN</sequence>
<comment type="caution">
    <text evidence="2">The sequence shown here is derived from an EMBL/GenBank/DDBJ whole genome shotgun (WGS) entry which is preliminary data.</text>
</comment>
<organism evidence="2 3">
    <name type="scientific">Blomia tropicalis</name>
    <name type="common">Mite</name>
    <dbReference type="NCBI Taxonomy" id="40697"/>
    <lineage>
        <taxon>Eukaryota</taxon>
        <taxon>Metazoa</taxon>
        <taxon>Ecdysozoa</taxon>
        <taxon>Arthropoda</taxon>
        <taxon>Chelicerata</taxon>
        <taxon>Arachnida</taxon>
        <taxon>Acari</taxon>
        <taxon>Acariformes</taxon>
        <taxon>Sarcoptiformes</taxon>
        <taxon>Astigmata</taxon>
        <taxon>Glycyphagoidea</taxon>
        <taxon>Echimyopodidae</taxon>
        <taxon>Blomia</taxon>
    </lineage>
</organism>
<evidence type="ECO:0000313" key="3">
    <source>
        <dbReference type="Proteomes" id="UP001142055"/>
    </source>
</evidence>
<evidence type="ECO:0008006" key="4">
    <source>
        <dbReference type="Google" id="ProtNLM"/>
    </source>
</evidence>
<dbReference type="Proteomes" id="UP001142055">
    <property type="component" value="Chromosome 1"/>
</dbReference>
<feature type="chain" id="PRO_5040339614" description="DUF19 domain-containing protein" evidence="1">
    <location>
        <begin position="27"/>
        <end position="266"/>
    </location>
</feature>
<dbReference type="PANTHER" id="PTHR33964:SF1">
    <property type="entry name" value="RE45066P"/>
    <property type="match status" value="1"/>
</dbReference>
<gene>
    <name evidence="2" type="ORF">RDWZM_002936</name>
</gene>
<dbReference type="EMBL" id="JAPWDV010000001">
    <property type="protein sequence ID" value="KAJ6224391.1"/>
    <property type="molecule type" value="Genomic_DNA"/>
</dbReference>
<proteinExistence type="predicted"/>
<reference evidence="2" key="1">
    <citation type="submission" date="2022-12" db="EMBL/GenBank/DDBJ databases">
        <title>Genome assemblies of Blomia tropicalis.</title>
        <authorList>
            <person name="Cui Y."/>
        </authorList>
    </citation>
    <scope>NUCLEOTIDE SEQUENCE</scope>
    <source>
        <tissue evidence="2">Adult mites</tissue>
    </source>
</reference>
<dbReference type="OMA" id="DLHESIC"/>